<feature type="region of interest" description="Disordered" evidence="6">
    <location>
        <begin position="24"/>
        <end position="46"/>
    </location>
</feature>
<dbReference type="InterPro" id="IPR000225">
    <property type="entry name" value="Armadillo"/>
</dbReference>
<comment type="similarity">
    <text evidence="2">Belongs to the beta-catenin family.</text>
</comment>
<evidence type="ECO:0000256" key="2">
    <source>
        <dbReference type="ARBA" id="ARBA00005462"/>
    </source>
</evidence>
<dbReference type="Gene3D" id="1.25.10.10">
    <property type="entry name" value="Leucine-rich Repeat Variant"/>
    <property type="match status" value="1"/>
</dbReference>
<sequence>MSTTFQESVFFSALQTHSSSTTYALPSDVRAGNGGAQSDEQAKARRVQEQIKLRMAEKSTLPRQNGKASYHPMSDYGGTSTMKYSTYSPGGFTSKSSYMYNGSRTIGPRISQRADFSSRSSGPAIAQFQRMSVGGGVAGGGGGFYTEDAYQGNLRQHNRVEPDAMSVHSMRQVGGGNNWMFDDDDARSMMSERDCAVNGYGTQMRQSAVTQMGPMHQSFSSINYPNGGISGGGAEYIQQQVPPRGPSHRTISRITNRNRMSVNSMPGNLMSPSASSFVRDKTDGGFIAQGNSQGSLMRSAPLSRTMSMKSIQSVGRGADIYGGQMELGASMATLNQAVELDIETAVMYIRSSETEYQKLGAASIQHRCYNDKDAKDQVRRLEAMGDLVKLFNSKDKIVRCYATGAARNLIYENQKNKEALIEKFGITELIKALEEDDDELRKNITGILWNLSSKDTLKKKIAKETIPGLTDKILKPLAMNMKEEAAMSDKPEMLIRCDDSDDSGDVYISPPDEEIFCNTTGCFRNLSSTDAEIRQLMRSQSGLVESLVTYIKAMLYRKRSNNKGVENSMCTLRNLSFELYSELPKSIQDSLEGATGDSNGDQTIGCFSPQSKKVKNRKNQGHLTPTEATKLPTNINWLWHPQILGVYHKVLLWTDTNSTTREATAGALQNLTYGDKRWPGVLSSLVEQKQIIPTILKLLKTERLLELRSLTGFLRNLARHTSNKDAMAKQVINTVVGKLPKEFPPQDCIPMVVNICGILNNLVIGSSLAAKEIAECGGLEKLQIIRDTKEAEELSLDESKAAKSADTVIVNMYYYKKQHKLYREKRFNKEFFKQKFK</sequence>
<dbReference type="InterPro" id="IPR016024">
    <property type="entry name" value="ARM-type_fold"/>
</dbReference>
<proteinExistence type="inferred from homology"/>
<evidence type="ECO:0000256" key="1">
    <source>
        <dbReference type="ARBA" id="ARBA00004282"/>
    </source>
</evidence>
<reference evidence="7" key="3">
    <citation type="submission" date="2025-08" db="UniProtKB">
        <authorList>
            <consortium name="Ensembl"/>
        </authorList>
    </citation>
    <scope>IDENTIFICATION</scope>
    <source>
        <strain evidence="7">HNI</strain>
    </source>
</reference>
<dbReference type="GO" id="GO:0070161">
    <property type="term" value="C:anchoring junction"/>
    <property type="evidence" value="ECO:0007669"/>
    <property type="project" value="UniProtKB-SubCell"/>
</dbReference>
<evidence type="ECO:0000256" key="6">
    <source>
        <dbReference type="SAM" id="MobiDB-lite"/>
    </source>
</evidence>
<dbReference type="Ensembl" id="ENSORLT00020015535.1">
    <property type="protein sequence ID" value="ENSORLP00020009206.1"/>
    <property type="gene ID" value="ENSORLG00020010116.1"/>
</dbReference>
<organism evidence="7 8">
    <name type="scientific">Oryzias latipes</name>
    <name type="common">Japanese rice fish</name>
    <name type="synonym">Japanese killifish</name>
    <dbReference type="NCBI Taxonomy" id="8090"/>
    <lineage>
        <taxon>Eukaryota</taxon>
        <taxon>Metazoa</taxon>
        <taxon>Chordata</taxon>
        <taxon>Craniata</taxon>
        <taxon>Vertebrata</taxon>
        <taxon>Euteleostomi</taxon>
        <taxon>Actinopterygii</taxon>
        <taxon>Neopterygii</taxon>
        <taxon>Teleostei</taxon>
        <taxon>Neoteleostei</taxon>
        <taxon>Acanthomorphata</taxon>
        <taxon>Ovalentaria</taxon>
        <taxon>Atherinomorphae</taxon>
        <taxon>Beloniformes</taxon>
        <taxon>Adrianichthyidae</taxon>
        <taxon>Oryziinae</taxon>
        <taxon>Oryzias</taxon>
    </lineage>
</organism>
<dbReference type="SUPFAM" id="SSF48371">
    <property type="entry name" value="ARM repeat"/>
    <property type="match status" value="1"/>
</dbReference>
<dbReference type="AlphaFoldDB" id="A0A3P9KLB6"/>
<accession>A0A3P9KLB6</accession>
<dbReference type="SMART" id="SM00185">
    <property type="entry name" value="ARM"/>
    <property type="match status" value="4"/>
</dbReference>
<dbReference type="GO" id="GO:0098609">
    <property type="term" value="P:cell-cell adhesion"/>
    <property type="evidence" value="ECO:0007669"/>
    <property type="project" value="InterPro"/>
</dbReference>
<comment type="subcellular location">
    <subcellularLocation>
        <location evidence="1">Cell junction</location>
    </subcellularLocation>
</comment>
<reference evidence="7 8" key="2">
    <citation type="submission" date="2017-04" db="EMBL/GenBank/DDBJ databases">
        <title>CpG methylation of centromeres and impact of large insertions on vertebrate speciation.</title>
        <authorList>
            <person name="Ichikawa K."/>
            <person name="Yoshimura J."/>
            <person name="Morishita S."/>
        </authorList>
    </citation>
    <scope>NUCLEOTIDE SEQUENCE</scope>
    <source>
        <strain evidence="7 8">HNI</strain>
    </source>
</reference>
<name>A0A3P9KLB6_ORYLA</name>
<evidence type="ECO:0000313" key="7">
    <source>
        <dbReference type="Ensembl" id="ENSORLP00020009206.1"/>
    </source>
</evidence>
<feature type="region of interest" description="Disordered" evidence="6">
    <location>
        <begin position="607"/>
        <end position="626"/>
    </location>
</feature>
<dbReference type="InterPro" id="IPR028435">
    <property type="entry name" value="Plakophilin/d_Catenin"/>
</dbReference>
<evidence type="ECO:0000256" key="4">
    <source>
        <dbReference type="ARBA" id="ARBA00022889"/>
    </source>
</evidence>
<keyword evidence="5" id="KW-0965">Cell junction</keyword>
<evidence type="ECO:0000313" key="8">
    <source>
        <dbReference type="Proteomes" id="UP000265180"/>
    </source>
</evidence>
<evidence type="ECO:0000256" key="5">
    <source>
        <dbReference type="ARBA" id="ARBA00022949"/>
    </source>
</evidence>
<dbReference type="Proteomes" id="UP000265180">
    <property type="component" value="Chromosome 6"/>
</dbReference>
<dbReference type="PANTHER" id="PTHR10372">
    <property type="entry name" value="PLAKOPHILLIN-RELATED"/>
    <property type="match status" value="1"/>
</dbReference>
<keyword evidence="3" id="KW-0677">Repeat</keyword>
<evidence type="ECO:0000256" key="3">
    <source>
        <dbReference type="ARBA" id="ARBA00022737"/>
    </source>
</evidence>
<protein>
    <submittedName>
        <fullName evidence="7">Plakophilin 3</fullName>
    </submittedName>
</protein>
<reference key="1">
    <citation type="journal article" date="2007" name="Nature">
        <title>The medaka draft genome and insights into vertebrate genome evolution.</title>
        <authorList>
            <person name="Kasahara M."/>
            <person name="Naruse K."/>
            <person name="Sasaki S."/>
            <person name="Nakatani Y."/>
            <person name="Qu W."/>
            <person name="Ahsan B."/>
            <person name="Yamada T."/>
            <person name="Nagayasu Y."/>
            <person name="Doi K."/>
            <person name="Kasai Y."/>
            <person name="Jindo T."/>
            <person name="Kobayashi D."/>
            <person name="Shimada A."/>
            <person name="Toyoda A."/>
            <person name="Kuroki Y."/>
            <person name="Fujiyama A."/>
            <person name="Sasaki T."/>
            <person name="Shimizu A."/>
            <person name="Asakawa S."/>
            <person name="Shimizu N."/>
            <person name="Hashimoto S."/>
            <person name="Yang J."/>
            <person name="Lee Y."/>
            <person name="Matsushima K."/>
            <person name="Sugano S."/>
            <person name="Sakaizumi M."/>
            <person name="Narita T."/>
            <person name="Ohishi K."/>
            <person name="Haga S."/>
            <person name="Ohta F."/>
            <person name="Nomoto H."/>
            <person name="Nogata K."/>
            <person name="Morishita T."/>
            <person name="Endo T."/>
            <person name="Shin-I T."/>
            <person name="Takeda H."/>
            <person name="Morishita S."/>
            <person name="Kohara Y."/>
        </authorList>
    </citation>
    <scope>NUCLEOTIDE SEQUENCE [LARGE SCALE GENOMIC DNA]</scope>
    <source>
        <strain>Hd-rR</strain>
    </source>
</reference>
<reference evidence="7" key="4">
    <citation type="submission" date="2025-09" db="UniProtKB">
        <authorList>
            <consortium name="Ensembl"/>
        </authorList>
    </citation>
    <scope>IDENTIFICATION</scope>
    <source>
        <strain evidence="7">HNI</strain>
    </source>
</reference>
<dbReference type="InterPro" id="IPR011989">
    <property type="entry name" value="ARM-like"/>
</dbReference>
<dbReference type="PANTHER" id="PTHR10372:SF1">
    <property type="entry name" value="PLAKOPHILIN-3"/>
    <property type="match status" value="1"/>
</dbReference>
<keyword evidence="4" id="KW-0130">Cell adhesion</keyword>